<keyword evidence="1" id="KW-0998">Cell outer membrane</keyword>
<dbReference type="FunFam" id="2.170.130.10:FF:000003">
    <property type="entry name" value="SusC/RagA family TonB-linked outer membrane protein"/>
    <property type="match status" value="1"/>
</dbReference>
<feature type="domain" description="TonB-dependent receptor plug" evidence="2">
    <location>
        <begin position="108"/>
        <end position="214"/>
    </location>
</feature>
<comment type="similarity">
    <text evidence="1">Belongs to the TonB-dependent receptor family.</text>
</comment>
<organism evidence="3 4">
    <name type="scientific">Dysgonomonas gadei ATCC BAA-286</name>
    <dbReference type="NCBI Taxonomy" id="742766"/>
    <lineage>
        <taxon>Bacteria</taxon>
        <taxon>Pseudomonadati</taxon>
        <taxon>Bacteroidota</taxon>
        <taxon>Bacteroidia</taxon>
        <taxon>Bacteroidales</taxon>
        <taxon>Dysgonomonadaceae</taxon>
        <taxon>Dysgonomonas</taxon>
    </lineage>
</organism>
<dbReference type="PROSITE" id="PS52016">
    <property type="entry name" value="TONB_DEPENDENT_REC_3"/>
    <property type="match status" value="1"/>
</dbReference>
<keyword evidence="1" id="KW-0813">Transport</keyword>
<name>F5J3U5_9BACT</name>
<dbReference type="STRING" id="742766.HMPREF9455_04012"/>
<evidence type="ECO:0000256" key="1">
    <source>
        <dbReference type="PROSITE-ProRule" id="PRU01360"/>
    </source>
</evidence>
<dbReference type="Pfam" id="PF07715">
    <property type="entry name" value="Plug"/>
    <property type="match status" value="1"/>
</dbReference>
<evidence type="ECO:0000313" key="3">
    <source>
        <dbReference type="EMBL" id="EGJ99598.1"/>
    </source>
</evidence>
<evidence type="ECO:0000313" key="4">
    <source>
        <dbReference type="Proteomes" id="UP000004913"/>
    </source>
</evidence>
<accession>F5J3U5</accession>
<keyword evidence="4" id="KW-1185">Reference proteome</keyword>
<evidence type="ECO:0000259" key="2">
    <source>
        <dbReference type="Pfam" id="PF07715"/>
    </source>
</evidence>
<reference evidence="3 4" key="1">
    <citation type="submission" date="2011-04" db="EMBL/GenBank/DDBJ databases">
        <title>The Genome Sequence of Dysgonomonas gadei ATCC BAA-286.</title>
        <authorList>
            <consortium name="The Broad Institute Genome Sequencing Platform"/>
            <person name="Earl A."/>
            <person name="Ward D."/>
            <person name="Feldgarden M."/>
            <person name="Gevers D."/>
            <person name="Pudlo N."/>
            <person name="Martens E."/>
            <person name="Allen-Vercoe E."/>
            <person name="Young S.K."/>
            <person name="Zeng Q."/>
            <person name="Gargeya S."/>
            <person name="Fitzgerald M."/>
            <person name="Haas B."/>
            <person name="Abouelleil A."/>
            <person name="Alvarado L."/>
            <person name="Arachchi H.M."/>
            <person name="Berlin A."/>
            <person name="Brown A."/>
            <person name="Chapman S.B."/>
            <person name="Chen Z."/>
            <person name="Dunbar C."/>
            <person name="Freedman E."/>
            <person name="Gearin G."/>
            <person name="Gellesch M."/>
            <person name="Goldberg J."/>
            <person name="Griggs A."/>
            <person name="Gujja S."/>
            <person name="Heiman D."/>
            <person name="Howarth C."/>
            <person name="Larson L."/>
            <person name="Lui A."/>
            <person name="MacDonald P.J.P."/>
            <person name="Mehta T."/>
            <person name="Montmayeur A."/>
            <person name="Murphy C."/>
            <person name="Neiman D."/>
            <person name="Pearson M."/>
            <person name="Priest M."/>
            <person name="Roberts A."/>
            <person name="Saif S."/>
            <person name="Shea T."/>
            <person name="Shenoy N."/>
            <person name="Sisk P."/>
            <person name="Stolte C."/>
            <person name="Sykes S."/>
            <person name="Yandava C."/>
            <person name="Wortman J."/>
            <person name="Nusbaum C."/>
            <person name="Birren B."/>
        </authorList>
    </citation>
    <scope>NUCLEOTIDE SEQUENCE [LARGE SCALE GENOMIC DNA]</scope>
    <source>
        <strain evidence="3 4">ATCC BAA-286</strain>
    </source>
</reference>
<keyword evidence="1" id="KW-1134">Transmembrane beta strand</keyword>
<sequence>MSLIAISFNAFAQETIEVTGRVTDAGNEPLIGVSVAVADAPGLGTITDVDGKYKIKLERYKKLVFTYIGFEKQEVLINEQRVVDITMKEAESSVLKEIVVTGTGVQTKQTLTGAVSTVNVEDLKSNPTSSISNALAGNVPGIMAMAVSGQPGKNISEFWIRGISTFGGGSSALVLVDGFERDLNDINIEDIESFSVLKDASVTAIYGSKGANGVILITTKRGKSGKINIDVKVETTYNTRTITPDFVDGSTYANLLNESRITRNFSPIYQPEELEILRLGLDPDLYPNVDWKDLLLKDGAMAYRANMNMSGGGTTARYFVSVSYSDEGGMYKTDKALREDYDTNANYKRWNYRLNTDIDITKSTVLKVGVSGILSKRNSPGVGDENNNVWAALFGYSPIRTPVMYSNGYVPAVGTGGLTNPWVMATQTGFNENWENNIQTNVSLEQNFDFITKGLRFTGHFGFDTENSNNIYRRKWPEQWKAERARNAQGELVFTHISDPSEMTQSGYSTGNRREFLDLMLNWDRGFNGHNLGATLKYTTDAFIQTVDLGTDIKNGVSRRNQGLAGRATYNWNLRYFADFNFGYTGSENFAVGQQYGFFPAFSVGWNIAEEKFIKDNLEWMNMFKVRYSWGRVGNDNLGKDSAGRDIRFPYLYSMAEIGQMNADNVWEPGGGYQLSDFGADHYIGGLQYTQVASPYVTWEIATKNNLGFDLSLFGDKFQANVDFFDEKREGIYMTRNFLPSMVGLESTPSANVGAVKSRGFDGRIEYKQKLGDVNLTVRGNMTYSKNEVLERDEENNVYAYQNQEGYRVDQAKGLISLGLFKDYDDIRNSPTQTFGTVQPGDIKYKDVNGDGIIDDGDQVAIGATQRPNLIYGAGISASWKGFDINVHFQGAGKSTFFTYGKTVWAFSEGEWGTVLKDVMGPNRWISADISGDPSTENPNASYPRLSFGGNANNYRNSTFWLRNGAYLRLKTVDIGYTLPKNLTNKIHCNNIRVFLVGTNLLTWSKFKLWDPELATPRGEDYPLAKSITLGLSVNL</sequence>
<keyword evidence="1" id="KW-0472">Membrane</keyword>
<dbReference type="NCBIfam" id="TIGR04057">
    <property type="entry name" value="SusC_RagA_signa"/>
    <property type="match status" value="1"/>
</dbReference>
<dbReference type="HOGENOM" id="CLU_004317_1_0_10"/>
<dbReference type="Gene3D" id="2.60.40.1120">
    <property type="entry name" value="Carboxypeptidase-like, regulatory domain"/>
    <property type="match status" value="1"/>
</dbReference>
<dbReference type="InterPro" id="IPR023996">
    <property type="entry name" value="TonB-dep_OMP_SusC/RagA"/>
</dbReference>
<dbReference type="NCBIfam" id="TIGR04056">
    <property type="entry name" value="OMP_RagA_SusC"/>
    <property type="match status" value="1"/>
</dbReference>
<dbReference type="FunFam" id="2.60.40.1120:FF:000003">
    <property type="entry name" value="Outer membrane protein Omp121"/>
    <property type="match status" value="1"/>
</dbReference>
<comment type="subcellular location">
    <subcellularLocation>
        <location evidence="1">Cell outer membrane</location>
        <topology evidence="1">Multi-pass membrane protein</topology>
    </subcellularLocation>
</comment>
<keyword evidence="1" id="KW-0812">Transmembrane</keyword>
<dbReference type="InterPro" id="IPR037066">
    <property type="entry name" value="Plug_dom_sf"/>
</dbReference>
<dbReference type="InterPro" id="IPR039426">
    <property type="entry name" value="TonB-dep_rcpt-like"/>
</dbReference>
<dbReference type="AlphaFoldDB" id="F5J3U5"/>
<dbReference type="InterPro" id="IPR012910">
    <property type="entry name" value="Plug_dom"/>
</dbReference>
<dbReference type="Proteomes" id="UP000004913">
    <property type="component" value="Unassembled WGS sequence"/>
</dbReference>
<gene>
    <name evidence="3" type="ORF">HMPREF9455_04012</name>
</gene>
<dbReference type="EMBL" id="ADLV01000056">
    <property type="protein sequence ID" value="EGJ99598.1"/>
    <property type="molecule type" value="Genomic_DNA"/>
</dbReference>
<dbReference type="GO" id="GO:0009279">
    <property type="term" value="C:cell outer membrane"/>
    <property type="evidence" value="ECO:0007669"/>
    <property type="project" value="UniProtKB-SubCell"/>
</dbReference>
<dbReference type="Pfam" id="PF13715">
    <property type="entry name" value="CarbopepD_reg_2"/>
    <property type="match status" value="1"/>
</dbReference>
<protein>
    <recommendedName>
        <fullName evidence="2">TonB-dependent receptor plug domain-containing protein</fullName>
    </recommendedName>
</protein>
<dbReference type="InterPro" id="IPR008969">
    <property type="entry name" value="CarboxyPept-like_regulatory"/>
</dbReference>
<dbReference type="Gene3D" id="2.170.130.10">
    <property type="entry name" value="TonB-dependent receptor, plug domain"/>
    <property type="match status" value="1"/>
</dbReference>
<dbReference type="SUPFAM" id="SSF49464">
    <property type="entry name" value="Carboxypeptidase regulatory domain-like"/>
    <property type="match status" value="1"/>
</dbReference>
<proteinExistence type="inferred from homology"/>
<comment type="caution">
    <text evidence="3">The sequence shown here is derived from an EMBL/GenBank/DDBJ whole genome shotgun (WGS) entry which is preliminary data.</text>
</comment>
<dbReference type="SUPFAM" id="SSF56935">
    <property type="entry name" value="Porins"/>
    <property type="match status" value="1"/>
</dbReference>
<dbReference type="InterPro" id="IPR023997">
    <property type="entry name" value="TonB-dep_OMP_SusC/RagA_CS"/>
</dbReference>
<dbReference type="eggNOG" id="COG1629">
    <property type="taxonomic scope" value="Bacteria"/>
</dbReference>